<organism evidence="2 3">
    <name type="scientific">Rhodotorula graminis (strain WP1)</name>
    <dbReference type="NCBI Taxonomy" id="578459"/>
    <lineage>
        <taxon>Eukaryota</taxon>
        <taxon>Fungi</taxon>
        <taxon>Dikarya</taxon>
        <taxon>Basidiomycota</taxon>
        <taxon>Pucciniomycotina</taxon>
        <taxon>Microbotryomycetes</taxon>
        <taxon>Sporidiobolales</taxon>
        <taxon>Sporidiobolaceae</taxon>
        <taxon>Rhodotorula</taxon>
    </lineage>
</organism>
<dbReference type="EMBL" id="KQ474077">
    <property type="protein sequence ID" value="KPV75660.1"/>
    <property type="molecule type" value="Genomic_DNA"/>
</dbReference>
<sequence>MSPSTSPPSPAPPPPRPSSSTTRAPFYKLSSLSELELANLSLADMFTGYRPSAIDDADLDDDDEACDFPTLTLGESVVEEAEHRFHERAHEALVFAATPNGSRNASAAPSALSSPTRTGFFSPNSTSSSSSRASLSPSAPTRMRPRPAYAPSEAADPSYFALSRASLYSDGDSSFSGSSATTPSLWSAYSPSLSGASSAFTGTPADSVACSPLGPRSPANGLAVPSSARKAAPAPPLSLALAQLDLGAAPAVEPQPQDDDAAVAPKTATIAARRSGVSALKLSLSLPPLRTSTSFSSLRVQGGSKSPAAPATLSHLSAPSSPSRVGRSGARSSWVRDLEVRAADVQDGVRLKKNRSTGFAF</sequence>
<name>A0A194S571_RHOGW</name>
<protein>
    <submittedName>
        <fullName evidence="2">Uncharacterized protein</fullName>
    </submittedName>
</protein>
<dbReference type="OMA" id="HRFHERA"/>
<feature type="compositionally biased region" description="Polar residues" evidence="1">
    <location>
        <begin position="314"/>
        <end position="323"/>
    </location>
</feature>
<proteinExistence type="predicted"/>
<feature type="compositionally biased region" description="Low complexity" evidence="1">
    <location>
        <begin position="122"/>
        <end position="142"/>
    </location>
</feature>
<dbReference type="AlphaFoldDB" id="A0A194S571"/>
<gene>
    <name evidence="2" type="ORF">RHOBADRAFT_52700</name>
</gene>
<accession>A0A194S571</accession>
<evidence type="ECO:0000256" key="1">
    <source>
        <dbReference type="SAM" id="MobiDB-lite"/>
    </source>
</evidence>
<feature type="region of interest" description="Disordered" evidence="1">
    <location>
        <begin position="1"/>
        <end position="24"/>
    </location>
</feature>
<keyword evidence="3" id="KW-1185">Reference proteome</keyword>
<feature type="compositionally biased region" description="Low complexity" evidence="1">
    <location>
        <begin position="105"/>
        <end position="115"/>
    </location>
</feature>
<feature type="region of interest" description="Disordered" evidence="1">
    <location>
        <begin position="100"/>
        <end position="153"/>
    </location>
</feature>
<reference evidence="2 3" key="1">
    <citation type="journal article" date="2015" name="Front. Microbiol.">
        <title>Genome sequence of the plant growth promoting endophytic yeast Rhodotorula graminis WP1.</title>
        <authorList>
            <person name="Firrincieli A."/>
            <person name="Otillar R."/>
            <person name="Salamov A."/>
            <person name="Schmutz J."/>
            <person name="Khan Z."/>
            <person name="Redman R.S."/>
            <person name="Fleck N.D."/>
            <person name="Lindquist E."/>
            <person name="Grigoriev I.V."/>
            <person name="Doty S.L."/>
        </authorList>
    </citation>
    <scope>NUCLEOTIDE SEQUENCE [LARGE SCALE GENOMIC DNA]</scope>
    <source>
        <strain evidence="2 3">WP1</strain>
    </source>
</reference>
<feature type="region of interest" description="Disordered" evidence="1">
    <location>
        <begin position="294"/>
        <end position="331"/>
    </location>
</feature>
<dbReference type="RefSeq" id="XP_018271709.1">
    <property type="nucleotide sequence ID" value="XM_018416465.1"/>
</dbReference>
<feature type="compositionally biased region" description="Pro residues" evidence="1">
    <location>
        <begin position="1"/>
        <end position="17"/>
    </location>
</feature>
<dbReference type="Proteomes" id="UP000053890">
    <property type="component" value="Unassembled WGS sequence"/>
</dbReference>
<evidence type="ECO:0000313" key="3">
    <source>
        <dbReference type="Proteomes" id="UP000053890"/>
    </source>
</evidence>
<evidence type="ECO:0000313" key="2">
    <source>
        <dbReference type="EMBL" id="KPV75660.1"/>
    </source>
</evidence>
<dbReference type="GeneID" id="28976913"/>